<protein>
    <submittedName>
        <fullName evidence="1">Uncharacterized protein</fullName>
    </submittedName>
</protein>
<evidence type="ECO:0000313" key="2">
    <source>
        <dbReference type="Proteomes" id="UP001163324"/>
    </source>
</evidence>
<proteinExistence type="predicted"/>
<reference evidence="1" key="1">
    <citation type="submission" date="2022-10" db="EMBL/GenBank/DDBJ databases">
        <title>Complete Genome of Trichothecium roseum strain YXFP-22015, a Plant Pathogen Isolated from Citrus.</title>
        <authorList>
            <person name="Wang Y."/>
            <person name="Zhu L."/>
        </authorList>
    </citation>
    <scope>NUCLEOTIDE SEQUENCE</scope>
    <source>
        <strain evidence="1">YXFP-22015</strain>
    </source>
</reference>
<sequence length="505" mass="55319">MSPRQASLGLLVGLLAGRASAAATAYWTVTSYYVVQPTTSTDLYGDYTYTFTDTLGVKPTATGVDADDAVSTSVYTDSYDDVKVVNIYLPSGAVDDDDVMTTTTYDADVGSVYTDYVVPVEYTAPSSCDSAFTYTTWTNVYVPYEVRDQLSLDDLSTSYYTYVDGDVATQVTAYLASGAVPTTTTLDPWDNFDYSYYVANCQHPTSRVYSGDDGDDDGRYGGGGRYDDYCYGYGWCNHFFHGWVIAVATIIPSLFVLGFVESFVWFNRLMVGKNALRFGTILWILLALPVLCFTRNTPGRDAQTRARLAQQWKAVPFGKKVGLWFKWGFRHRYPVELLGHHPMYANPAPDMSQQQPPPSMGQMPPPPPGGFIYYAPGPAGPAPDGQQQQQGVAPGPPPPEGYKYFDPSQFQGGMPPPGMVLYYPQQPPQAYGQQQPYPPQMAPPPTQHPTARGPEVSSVSPSIPASASPELPHNTERPSTPSELSNTRGEERGESSTQAQNRPPQ</sequence>
<accession>A0ACC0UUK2</accession>
<evidence type="ECO:0000313" key="1">
    <source>
        <dbReference type="EMBL" id="KAI9897405.1"/>
    </source>
</evidence>
<comment type="caution">
    <text evidence="1">The sequence shown here is derived from an EMBL/GenBank/DDBJ whole genome shotgun (WGS) entry which is preliminary data.</text>
</comment>
<dbReference type="Proteomes" id="UP001163324">
    <property type="component" value="Chromosome 7"/>
</dbReference>
<dbReference type="EMBL" id="CM047946">
    <property type="protein sequence ID" value="KAI9897405.1"/>
    <property type="molecule type" value="Genomic_DNA"/>
</dbReference>
<organism evidence="1 2">
    <name type="scientific">Trichothecium roseum</name>
    <dbReference type="NCBI Taxonomy" id="47278"/>
    <lineage>
        <taxon>Eukaryota</taxon>
        <taxon>Fungi</taxon>
        <taxon>Dikarya</taxon>
        <taxon>Ascomycota</taxon>
        <taxon>Pezizomycotina</taxon>
        <taxon>Sordariomycetes</taxon>
        <taxon>Hypocreomycetidae</taxon>
        <taxon>Hypocreales</taxon>
        <taxon>Hypocreales incertae sedis</taxon>
        <taxon>Trichothecium</taxon>
    </lineage>
</organism>
<gene>
    <name evidence="1" type="ORF">N3K66_007261</name>
</gene>
<keyword evidence="2" id="KW-1185">Reference proteome</keyword>
<name>A0ACC0UUK2_9HYPO</name>